<evidence type="ECO:0000259" key="6">
    <source>
        <dbReference type="Pfam" id="PF04542"/>
    </source>
</evidence>
<comment type="similarity">
    <text evidence="1">Belongs to the sigma-70 factor family. ECF subfamily.</text>
</comment>
<organism evidence="7 8">
    <name type="scientific">Amycolatopsis magusensis</name>
    <dbReference type="NCBI Taxonomy" id="882444"/>
    <lineage>
        <taxon>Bacteria</taxon>
        <taxon>Bacillati</taxon>
        <taxon>Actinomycetota</taxon>
        <taxon>Actinomycetes</taxon>
        <taxon>Pseudonocardiales</taxon>
        <taxon>Pseudonocardiaceae</taxon>
        <taxon>Amycolatopsis</taxon>
    </lineage>
</organism>
<dbReference type="SUPFAM" id="SSF88659">
    <property type="entry name" value="Sigma3 and sigma4 domains of RNA polymerase sigma factors"/>
    <property type="match status" value="1"/>
</dbReference>
<evidence type="ECO:0000313" key="8">
    <source>
        <dbReference type="Proteomes" id="UP000741013"/>
    </source>
</evidence>
<dbReference type="NCBIfam" id="TIGR02937">
    <property type="entry name" value="sigma70-ECF"/>
    <property type="match status" value="1"/>
</dbReference>
<dbReference type="PANTHER" id="PTHR43133:SF8">
    <property type="entry name" value="RNA POLYMERASE SIGMA FACTOR HI_1459-RELATED"/>
    <property type="match status" value="1"/>
</dbReference>
<dbReference type="Gene3D" id="1.10.10.10">
    <property type="entry name" value="Winged helix-like DNA-binding domain superfamily/Winged helix DNA-binding domain"/>
    <property type="match status" value="1"/>
</dbReference>
<evidence type="ECO:0000256" key="2">
    <source>
        <dbReference type="ARBA" id="ARBA00023015"/>
    </source>
</evidence>
<name>A0ABS4PLA2_9PSEU</name>
<keyword evidence="8" id="KW-1185">Reference proteome</keyword>
<dbReference type="Proteomes" id="UP000741013">
    <property type="component" value="Unassembled WGS sequence"/>
</dbReference>
<dbReference type="SUPFAM" id="SSF88946">
    <property type="entry name" value="Sigma2 domain of RNA polymerase sigma factors"/>
    <property type="match status" value="1"/>
</dbReference>
<reference evidence="7 8" key="1">
    <citation type="submission" date="2021-03" db="EMBL/GenBank/DDBJ databases">
        <title>Sequencing the genomes of 1000 actinobacteria strains.</title>
        <authorList>
            <person name="Klenk H.-P."/>
        </authorList>
    </citation>
    <scope>NUCLEOTIDE SEQUENCE [LARGE SCALE GENOMIC DNA]</scope>
    <source>
        <strain evidence="7 8">DSM 45510</strain>
    </source>
</reference>
<dbReference type="EMBL" id="JAGGMS010000001">
    <property type="protein sequence ID" value="MBP2180195.1"/>
    <property type="molecule type" value="Genomic_DNA"/>
</dbReference>
<dbReference type="InterPro" id="IPR013324">
    <property type="entry name" value="RNA_pol_sigma_r3/r4-like"/>
</dbReference>
<dbReference type="InterPro" id="IPR039425">
    <property type="entry name" value="RNA_pol_sigma-70-like"/>
</dbReference>
<evidence type="ECO:0000256" key="4">
    <source>
        <dbReference type="ARBA" id="ARBA00023125"/>
    </source>
</evidence>
<dbReference type="PANTHER" id="PTHR43133">
    <property type="entry name" value="RNA POLYMERASE ECF-TYPE SIGMA FACTO"/>
    <property type="match status" value="1"/>
</dbReference>
<dbReference type="Gene3D" id="1.10.1740.10">
    <property type="match status" value="1"/>
</dbReference>
<evidence type="ECO:0000256" key="3">
    <source>
        <dbReference type="ARBA" id="ARBA00023082"/>
    </source>
</evidence>
<keyword evidence="2" id="KW-0805">Transcription regulation</keyword>
<accession>A0ABS4PLA2</accession>
<keyword evidence="5" id="KW-0804">Transcription</keyword>
<proteinExistence type="inferred from homology"/>
<feature type="domain" description="RNA polymerase sigma-70 region 2" evidence="6">
    <location>
        <begin position="25"/>
        <end position="91"/>
    </location>
</feature>
<evidence type="ECO:0000256" key="5">
    <source>
        <dbReference type="ARBA" id="ARBA00023163"/>
    </source>
</evidence>
<comment type="caution">
    <text evidence="7">The sequence shown here is derived from an EMBL/GenBank/DDBJ whole genome shotgun (WGS) entry which is preliminary data.</text>
</comment>
<dbReference type="Pfam" id="PF04542">
    <property type="entry name" value="Sigma70_r2"/>
    <property type="match status" value="1"/>
</dbReference>
<protein>
    <submittedName>
        <fullName evidence="7">RNA polymerase sigma factor (Sigma-70 family)</fullName>
    </submittedName>
</protein>
<evidence type="ECO:0000313" key="7">
    <source>
        <dbReference type="EMBL" id="MBP2180195.1"/>
    </source>
</evidence>
<dbReference type="InterPro" id="IPR013325">
    <property type="entry name" value="RNA_pol_sigma_r2"/>
</dbReference>
<gene>
    <name evidence="7" type="ORF">JOM49_001721</name>
</gene>
<dbReference type="InterPro" id="IPR036388">
    <property type="entry name" value="WH-like_DNA-bd_sf"/>
</dbReference>
<keyword evidence="4" id="KW-0238">DNA-binding</keyword>
<sequence>MSEVDLRRLVPRVLTGERGALDLLARACVRLALRVARAHRLGDADAWDVGQDTWIALAARIGTLREPARLPGWLVTTARRRALRVLAGRRREVLCARDLPDRADEAPTPEAVALNTERRRTFWRLAGALPRRHRLLLCLLADHPELTHTQLAAELGIAVGSVGPLRRRCFDRMRRLLVAEGLCG</sequence>
<keyword evidence="3" id="KW-0731">Sigma factor</keyword>
<dbReference type="InterPro" id="IPR014284">
    <property type="entry name" value="RNA_pol_sigma-70_dom"/>
</dbReference>
<dbReference type="RefSeq" id="WP_209663804.1">
    <property type="nucleotide sequence ID" value="NZ_JAGGMS010000001.1"/>
</dbReference>
<dbReference type="InterPro" id="IPR007627">
    <property type="entry name" value="RNA_pol_sigma70_r2"/>
</dbReference>
<evidence type="ECO:0000256" key="1">
    <source>
        <dbReference type="ARBA" id="ARBA00010641"/>
    </source>
</evidence>